<dbReference type="PANTHER" id="PTHR46586:SF3">
    <property type="entry name" value="ANKYRIN REPEAT-CONTAINING PROTEIN"/>
    <property type="match status" value="1"/>
</dbReference>
<dbReference type="Proteomes" id="UP000243217">
    <property type="component" value="Unassembled WGS sequence"/>
</dbReference>
<dbReference type="InterPro" id="IPR036770">
    <property type="entry name" value="Ankyrin_rpt-contain_sf"/>
</dbReference>
<comment type="caution">
    <text evidence="1">The sequence shown here is derived from an EMBL/GenBank/DDBJ whole genome shotgun (WGS) entry which is preliminary data.</text>
</comment>
<proteinExistence type="predicted"/>
<dbReference type="Gene3D" id="1.25.40.20">
    <property type="entry name" value="Ankyrin repeat-containing domain"/>
    <property type="match status" value="1"/>
</dbReference>
<sequence>MKSIFHRSKSAPTTSSCTFLTVINQPDLLPQITQYQAGSSQELAKAFKKYRKQLKKAEYAQVVGDDHTVMRCFVLFKLLFDGRSELVKRLLREYPNDYTCPLMPHASELYAIDAAARLGDLQVIQFLHERNLGECSPGAMDIAAAIGHYRIVQYLHRHRTEGCTQLAFLLSKRHGHMKIYKYLKANCSNFERRASTASTNSKDAMIAGGMVTGCTIQ</sequence>
<protein>
    <submittedName>
        <fullName evidence="1">Uncharacterized protein</fullName>
    </submittedName>
</protein>
<name>A0A1V9Y422_9STRA</name>
<evidence type="ECO:0000313" key="2">
    <source>
        <dbReference type="Proteomes" id="UP000243217"/>
    </source>
</evidence>
<dbReference type="AlphaFoldDB" id="A0A1V9Y422"/>
<dbReference type="InterPro" id="IPR002110">
    <property type="entry name" value="Ankyrin_rpt"/>
</dbReference>
<dbReference type="PANTHER" id="PTHR46586">
    <property type="entry name" value="ANKYRIN REPEAT-CONTAINING PROTEIN"/>
    <property type="match status" value="1"/>
</dbReference>
<dbReference type="SUPFAM" id="SSF140860">
    <property type="entry name" value="Pseudo ankyrin repeat-like"/>
    <property type="match status" value="1"/>
</dbReference>
<organism evidence="1 2">
    <name type="scientific">Thraustotheca clavata</name>
    <dbReference type="NCBI Taxonomy" id="74557"/>
    <lineage>
        <taxon>Eukaryota</taxon>
        <taxon>Sar</taxon>
        <taxon>Stramenopiles</taxon>
        <taxon>Oomycota</taxon>
        <taxon>Saprolegniomycetes</taxon>
        <taxon>Saprolegniales</taxon>
        <taxon>Achlyaceae</taxon>
        <taxon>Thraustotheca</taxon>
    </lineage>
</organism>
<dbReference type="EMBL" id="JNBS01005252">
    <property type="protein sequence ID" value="OQR80475.1"/>
    <property type="molecule type" value="Genomic_DNA"/>
</dbReference>
<gene>
    <name evidence="1" type="ORF">THRCLA_12041</name>
</gene>
<keyword evidence="2" id="KW-1185">Reference proteome</keyword>
<evidence type="ECO:0000313" key="1">
    <source>
        <dbReference type="EMBL" id="OQR80475.1"/>
    </source>
</evidence>
<accession>A0A1V9Y422</accession>
<dbReference type="Pfam" id="PF13637">
    <property type="entry name" value="Ank_4"/>
    <property type="match status" value="1"/>
</dbReference>
<dbReference type="InterPro" id="IPR052050">
    <property type="entry name" value="SecEffector_AnkRepeat"/>
</dbReference>
<dbReference type="STRING" id="74557.A0A1V9Y422"/>
<reference evidence="1 2" key="1">
    <citation type="journal article" date="2014" name="Genome Biol. Evol.">
        <title>The secreted proteins of Achlya hypogyna and Thraustotheca clavata identify the ancestral oomycete secretome and reveal gene acquisitions by horizontal gene transfer.</title>
        <authorList>
            <person name="Misner I."/>
            <person name="Blouin N."/>
            <person name="Leonard G."/>
            <person name="Richards T.A."/>
            <person name="Lane C.E."/>
        </authorList>
    </citation>
    <scope>NUCLEOTIDE SEQUENCE [LARGE SCALE GENOMIC DNA]</scope>
    <source>
        <strain evidence="1 2">ATCC 34112</strain>
    </source>
</reference>
<dbReference type="OrthoDB" id="58323at2759"/>